<feature type="region of interest" description="Disordered" evidence="1">
    <location>
        <begin position="243"/>
        <end position="276"/>
    </location>
</feature>
<reference evidence="3 4" key="1">
    <citation type="submission" date="2024-05" db="EMBL/GenBank/DDBJ databases">
        <authorList>
            <person name="Wallberg A."/>
        </authorList>
    </citation>
    <scope>NUCLEOTIDE SEQUENCE [LARGE SCALE GENOMIC DNA]</scope>
</reference>
<feature type="transmembrane region" description="Helical" evidence="2">
    <location>
        <begin position="208"/>
        <end position="229"/>
    </location>
</feature>
<protein>
    <submittedName>
        <fullName evidence="3">Uncharacterized protein</fullName>
    </submittedName>
</protein>
<sequence length="276" mass="31489">MILCFVDIIWTMTQQIQIYHLAMQRKAMMDDGDAEVDSDEDDGDTEQYSDLDDGDAEEDNTIDDRDAEEDNNVDYGDSEEDNDVDDGVAEEDNYVDDGDSDEDNYVDDGDAEEDNYVDDGGGDEDSEEEDQYDEVDDEDYSGDDYNGYYSSGDLYDQDYYNDWFNNLIDSDDVASGDQDDTTEDPNIILYSKDTIEANETFGDTGDGGAFIIFSTSCVIMACLLGFLYWRRRQLEDDEIPIFSRGANDDYSVPEYQDEPNEDDRLTAKQQNYKSYN</sequence>
<evidence type="ECO:0000256" key="2">
    <source>
        <dbReference type="SAM" id="Phobius"/>
    </source>
</evidence>
<proteinExistence type="predicted"/>
<accession>A0AAV2S2E3</accession>
<dbReference type="EMBL" id="CAXKWB010040759">
    <property type="protein sequence ID" value="CAL4155553.1"/>
    <property type="molecule type" value="Genomic_DNA"/>
</dbReference>
<keyword evidence="4" id="KW-1185">Reference proteome</keyword>
<feature type="region of interest" description="Disordered" evidence="1">
    <location>
        <begin position="29"/>
        <end position="152"/>
    </location>
</feature>
<feature type="compositionally biased region" description="Polar residues" evidence="1">
    <location>
        <begin position="267"/>
        <end position="276"/>
    </location>
</feature>
<evidence type="ECO:0000256" key="1">
    <source>
        <dbReference type="SAM" id="MobiDB-lite"/>
    </source>
</evidence>
<dbReference type="AlphaFoldDB" id="A0AAV2S2E3"/>
<feature type="compositionally biased region" description="Low complexity" evidence="1">
    <location>
        <begin position="143"/>
        <end position="152"/>
    </location>
</feature>
<organism evidence="3 4">
    <name type="scientific">Meganyctiphanes norvegica</name>
    <name type="common">Northern krill</name>
    <name type="synonym">Thysanopoda norvegica</name>
    <dbReference type="NCBI Taxonomy" id="48144"/>
    <lineage>
        <taxon>Eukaryota</taxon>
        <taxon>Metazoa</taxon>
        <taxon>Ecdysozoa</taxon>
        <taxon>Arthropoda</taxon>
        <taxon>Crustacea</taxon>
        <taxon>Multicrustacea</taxon>
        <taxon>Malacostraca</taxon>
        <taxon>Eumalacostraca</taxon>
        <taxon>Eucarida</taxon>
        <taxon>Euphausiacea</taxon>
        <taxon>Euphausiidae</taxon>
        <taxon>Meganyctiphanes</taxon>
    </lineage>
</organism>
<dbReference type="Proteomes" id="UP001497623">
    <property type="component" value="Unassembled WGS sequence"/>
</dbReference>
<comment type="caution">
    <text evidence="3">The sequence shown here is derived from an EMBL/GenBank/DDBJ whole genome shotgun (WGS) entry which is preliminary data.</text>
</comment>
<gene>
    <name evidence="3" type="ORF">MNOR_LOCUS31527</name>
</gene>
<evidence type="ECO:0000313" key="4">
    <source>
        <dbReference type="Proteomes" id="UP001497623"/>
    </source>
</evidence>
<name>A0AAV2S2E3_MEGNR</name>
<keyword evidence="2" id="KW-1133">Transmembrane helix</keyword>
<feature type="compositionally biased region" description="Acidic residues" evidence="1">
    <location>
        <begin position="30"/>
        <end position="142"/>
    </location>
</feature>
<keyword evidence="2" id="KW-0812">Transmembrane</keyword>
<keyword evidence="2" id="KW-0472">Membrane</keyword>
<evidence type="ECO:0000313" key="3">
    <source>
        <dbReference type="EMBL" id="CAL4155553.1"/>
    </source>
</evidence>